<dbReference type="Proteomes" id="UP000179807">
    <property type="component" value="Unassembled WGS sequence"/>
</dbReference>
<evidence type="ECO:0000313" key="1">
    <source>
        <dbReference type="EMBL" id="OHT02998.1"/>
    </source>
</evidence>
<evidence type="ECO:0000313" key="2">
    <source>
        <dbReference type="Proteomes" id="UP000179807"/>
    </source>
</evidence>
<comment type="caution">
    <text evidence="1">The sequence shown here is derived from an EMBL/GenBank/DDBJ whole genome shotgun (WGS) entry which is preliminary data.</text>
</comment>
<dbReference type="RefSeq" id="XP_068356134.1">
    <property type="nucleotide sequence ID" value="XM_068506927.1"/>
</dbReference>
<name>A0A1J4JZS5_9EUKA</name>
<dbReference type="GeneID" id="94841631"/>
<accession>A0A1J4JZS5</accession>
<sequence>MKKLFIVIQGTKLLMKLKNLFCNVMNENNAILLRFNFFYIFRMTLVVNQIITNNDPSFQKNEDDNQHEKENETINVRKSDGEVQYEISIPKILGGDDNLYDFTIIYNGASIKTNKLILLSKCKYFSKIPNLLMLNEICLSENRFSTEIFQN</sequence>
<dbReference type="EMBL" id="MLAK01000844">
    <property type="protein sequence ID" value="OHT02998.1"/>
    <property type="molecule type" value="Genomic_DNA"/>
</dbReference>
<evidence type="ECO:0008006" key="3">
    <source>
        <dbReference type="Google" id="ProtNLM"/>
    </source>
</evidence>
<proteinExistence type="predicted"/>
<protein>
    <recommendedName>
        <fullName evidence="3">BTB domain-containing protein</fullName>
    </recommendedName>
</protein>
<dbReference type="VEuPathDB" id="TrichDB:TRFO_29698"/>
<reference evidence="1" key="1">
    <citation type="submission" date="2016-10" db="EMBL/GenBank/DDBJ databases">
        <authorList>
            <person name="Benchimol M."/>
            <person name="Almeida L.G."/>
            <person name="Vasconcelos A.T."/>
            <person name="Perreira-Neves A."/>
            <person name="Rosa I.A."/>
            <person name="Tasca T."/>
            <person name="Bogo M.R."/>
            <person name="de Souza W."/>
        </authorList>
    </citation>
    <scope>NUCLEOTIDE SEQUENCE [LARGE SCALE GENOMIC DNA]</scope>
    <source>
        <strain evidence="1">K</strain>
    </source>
</reference>
<gene>
    <name evidence="1" type="ORF">TRFO_29698</name>
</gene>
<organism evidence="1 2">
    <name type="scientific">Tritrichomonas foetus</name>
    <dbReference type="NCBI Taxonomy" id="1144522"/>
    <lineage>
        <taxon>Eukaryota</taxon>
        <taxon>Metamonada</taxon>
        <taxon>Parabasalia</taxon>
        <taxon>Tritrichomonadida</taxon>
        <taxon>Tritrichomonadidae</taxon>
        <taxon>Tritrichomonas</taxon>
    </lineage>
</organism>
<dbReference type="AlphaFoldDB" id="A0A1J4JZS5"/>
<keyword evidence="2" id="KW-1185">Reference proteome</keyword>